<evidence type="ECO:0000256" key="2">
    <source>
        <dbReference type="SAM" id="MobiDB-lite"/>
    </source>
</evidence>
<dbReference type="EMBL" id="CAXLJL010000345">
    <property type="protein sequence ID" value="CAL5136638.1"/>
    <property type="molecule type" value="Genomic_DNA"/>
</dbReference>
<proteinExistence type="predicted"/>
<reference evidence="3" key="1">
    <citation type="submission" date="2024-06" db="EMBL/GenBank/DDBJ databases">
        <authorList>
            <person name="Liu X."/>
            <person name="Lenzi L."/>
            <person name="Haldenby T S."/>
            <person name="Uol C."/>
        </authorList>
    </citation>
    <scope>NUCLEOTIDE SEQUENCE</scope>
</reference>
<dbReference type="Proteomes" id="UP001497525">
    <property type="component" value="Unassembled WGS sequence"/>
</dbReference>
<evidence type="ECO:0000313" key="3">
    <source>
        <dbReference type="EMBL" id="CAL5136638.1"/>
    </source>
</evidence>
<feature type="compositionally biased region" description="Low complexity" evidence="2">
    <location>
        <begin position="52"/>
        <end position="70"/>
    </location>
</feature>
<keyword evidence="1" id="KW-0175">Coiled coil</keyword>
<feature type="region of interest" description="Disordered" evidence="2">
    <location>
        <begin position="52"/>
        <end position="78"/>
    </location>
</feature>
<name>A0AAV2TJN4_CALDB</name>
<dbReference type="AlphaFoldDB" id="A0AAV2TJN4"/>
<evidence type="ECO:0000256" key="1">
    <source>
        <dbReference type="SAM" id="Coils"/>
    </source>
</evidence>
<evidence type="ECO:0000313" key="4">
    <source>
        <dbReference type="Proteomes" id="UP001497525"/>
    </source>
</evidence>
<feature type="coiled-coil region" evidence="1">
    <location>
        <begin position="5"/>
        <end position="32"/>
    </location>
</feature>
<organism evidence="3 4">
    <name type="scientific">Calicophoron daubneyi</name>
    <name type="common">Rumen fluke</name>
    <name type="synonym">Paramphistomum daubneyi</name>
    <dbReference type="NCBI Taxonomy" id="300641"/>
    <lineage>
        <taxon>Eukaryota</taxon>
        <taxon>Metazoa</taxon>
        <taxon>Spiralia</taxon>
        <taxon>Lophotrochozoa</taxon>
        <taxon>Platyhelminthes</taxon>
        <taxon>Trematoda</taxon>
        <taxon>Digenea</taxon>
        <taxon>Plagiorchiida</taxon>
        <taxon>Pronocephalata</taxon>
        <taxon>Paramphistomoidea</taxon>
        <taxon>Paramphistomidae</taxon>
        <taxon>Calicophoron</taxon>
    </lineage>
</organism>
<sequence>MNARTEELKARVRLLQQELELKRSLLKKAERKSQLSKAPTLLVTDHTVPSDVPIDSSPSVSLTSTASRSPPVSQRKDYAPLDKCPNKMKVCKSGVCADLVFQGTTSLYLICISVDDSELVLYSMPSNSKRVVLLWNKVFHFSRVRLLHLIILCQPSSAIAEFGIIAAEHFNCKTQTPHFTVSCYIFSLSQILSSQSDEMPNVRLVDVVTIPLSDFKEPHLDDCGDLVSHKFLPSTKSWHIALYSPCSLSLSVIELFQPKTDVVSLRLVAGGSVNSEKYSITSAWTAILSSACSSKTGSSIVCIFSNPCSTELVGQFSEVTPDSQASFSPIPLYINLSPLLHVDNKSLKLLDLLSSIVSESPHRLLLSLLVSSCDLIEPVYFYLLLIIACPSESNVCNVVRLLNIDPPVLRPLESRWVLFSVSEDQLRQCLLNVSLTHDDCLRLHFSSWSIEDSLQQDSGSTVEATVVRSVTLPGDVGLYPVSIDTKNHFTFKPSLLILLYKGSDGYQIFFS</sequence>
<gene>
    <name evidence="3" type="ORF">CDAUBV1_LOCUS10764</name>
</gene>
<accession>A0AAV2TJN4</accession>
<protein>
    <submittedName>
        <fullName evidence="3">Uncharacterized protein</fullName>
    </submittedName>
</protein>
<comment type="caution">
    <text evidence="3">The sequence shown here is derived from an EMBL/GenBank/DDBJ whole genome shotgun (WGS) entry which is preliminary data.</text>
</comment>